<keyword evidence="2" id="KW-0732">Signal</keyword>
<protein>
    <recommendedName>
        <fullName evidence="3">SsuA/THI5-like domain-containing protein</fullName>
    </recommendedName>
</protein>
<evidence type="ECO:0000313" key="5">
    <source>
        <dbReference type="Proteomes" id="UP000003527"/>
    </source>
</evidence>
<evidence type="ECO:0000259" key="3">
    <source>
        <dbReference type="Pfam" id="PF09084"/>
    </source>
</evidence>
<proteinExistence type="predicted"/>
<feature type="region of interest" description="Disordered" evidence="1">
    <location>
        <begin position="22"/>
        <end position="64"/>
    </location>
</feature>
<organism evidence="4 5">
    <name type="scientific">Oribacterium asaccharolyticum ACB7</name>
    <dbReference type="NCBI Taxonomy" id="796944"/>
    <lineage>
        <taxon>Bacteria</taxon>
        <taxon>Bacillati</taxon>
        <taxon>Bacillota</taxon>
        <taxon>Clostridia</taxon>
        <taxon>Lachnospirales</taxon>
        <taxon>Lachnospiraceae</taxon>
        <taxon>Oribacterium</taxon>
    </lineage>
</organism>
<feature type="compositionally biased region" description="Basic and acidic residues" evidence="1">
    <location>
        <begin position="39"/>
        <end position="63"/>
    </location>
</feature>
<dbReference type="PROSITE" id="PS51257">
    <property type="entry name" value="PROKAR_LIPOPROTEIN"/>
    <property type="match status" value="1"/>
</dbReference>
<feature type="domain" description="SsuA/THI5-like" evidence="3">
    <location>
        <begin position="136"/>
        <end position="280"/>
    </location>
</feature>
<evidence type="ECO:0000313" key="4">
    <source>
        <dbReference type="EMBL" id="EHL12188.1"/>
    </source>
</evidence>
<evidence type="ECO:0000256" key="1">
    <source>
        <dbReference type="SAM" id="MobiDB-lite"/>
    </source>
</evidence>
<dbReference type="PANTHER" id="PTHR30024:SF46">
    <property type="entry name" value="ABC TRANSPORTER, SUBSTRATE-BINDING LIPOPROTEIN"/>
    <property type="match status" value="1"/>
</dbReference>
<dbReference type="Proteomes" id="UP000003527">
    <property type="component" value="Unassembled WGS sequence"/>
</dbReference>
<feature type="chain" id="PRO_5039119307" description="SsuA/THI5-like domain-containing protein" evidence="2">
    <location>
        <begin position="20"/>
        <end position="352"/>
    </location>
</feature>
<feature type="signal peptide" evidence="2">
    <location>
        <begin position="1"/>
        <end position="19"/>
    </location>
</feature>
<dbReference type="PATRIC" id="fig|796944.3.peg.1208"/>
<dbReference type="SUPFAM" id="SSF53850">
    <property type="entry name" value="Periplasmic binding protein-like II"/>
    <property type="match status" value="1"/>
</dbReference>
<comment type="caution">
    <text evidence="4">The sequence shown here is derived from an EMBL/GenBank/DDBJ whole genome shotgun (WGS) entry which is preliminary data.</text>
</comment>
<dbReference type="RefSeq" id="WP_009536390.1">
    <property type="nucleotide sequence ID" value="NZ_JH414504.1"/>
</dbReference>
<gene>
    <name evidence="4" type="ORF">HMPREF9624_00495</name>
</gene>
<dbReference type="Gene3D" id="3.40.190.10">
    <property type="entry name" value="Periplasmic binding protein-like II"/>
    <property type="match status" value="2"/>
</dbReference>
<accession>G9WTY5</accession>
<keyword evidence="5" id="KW-1185">Reference proteome</keyword>
<reference evidence="4 5" key="1">
    <citation type="submission" date="2011-08" db="EMBL/GenBank/DDBJ databases">
        <title>The Genome Sequence of Oribacterium sp. ACB7.</title>
        <authorList>
            <consortium name="The Broad Institute Genome Sequencing Platform"/>
            <person name="Earl A."/>
            <person name="Ward D."/>
            <person name="Feldgarden M."/>
            <person name="Gevers D."/>
            <person name="Sizova M."/>
            <person name="Hazen A."/>
            <person name="Epstein S."/>
            <person name="Young S.K."/>
            <person name="Zeng Q."/>
            <person name="Gargeya S."/>
            <person name="Fitzgerald M."/>
            <person name="Haas B."/>
            <person name="Abouelleil A."/>
            <person name="Alvarado L."/>
            <person name="Arachchi H.M."/>
            <person name="Berlin A."/>
            <person name="Brown A."/>
            <person name="Chapman S.B."/>
            <person name="Chen Z."/>
            <person name="Dunbar C."/>
            <person name="Freedman E."/>
            <person name="Gearin G."/>
            <person name="Gellesch M."/>
            <person name="Goldberg J."/>
            <person name="Griggs A."/>
            <person name="Gujja S."/>
            <person name="Heiman D."/>
            <person name="Howarth C."/>
            <person name="Larson L."/>
            <person name="Lui A."/>
            <person name="MacDonald P.J.P."/>
            <person name="Montmayeur A."/>
            <person name="Murphy C."/>
            <person name="Neiman D."/>
            <person name="Pearson M."/>
            <person name="Priest M."/>
            <person name="Roberts A."/>
            <person name="Saif S."/>
            <person name="Shea T."/>
            <person name="Shenoy N."/>
            <person name="Sisk P."/>
            <person name="Stolte C."/>
            <person name="Sykes S."/>
            <person name="Wortman J."/>
            <person name="Nusbaum C."/>
            <person name="Birren B."/>
        </authorList>
    </citation>
    <scope>NUCLEOTIDE SEQUENCE [LARGE SCALE GENOMIC DNA]</scope>
    <source>
        <strain evidence="4 5">ACB7</strain>
    </source>
</reference>
<evidence type="ECO:0000256" key="2">
    <source>
        <dbReference type="SAM" id="SignalP"/>
    </source>
</evidence>
<sequence length="352" mass="38610">MKKRMALVLLSTAVMLGMAACGGKKPEKETTQAVTTDVTTEKAEATTEKAEESSEETKTETESALKVISLKGPTSIGLVHLMDKAEKDNLPYSFQIEASPDALLPEFVSGKADIATVPANMAAVLYQKLNKDLYVLNINTLGVLYGVSGNVEVKAFSDLEGKTYFSTGQGASPEYLMNTLLKKNSIHANAEFYTDVTEIAAKLKENPEAVAILPEPFATATLLQNSALERKFSLTEEWNKIFPGTELPTAVTIVKKSFYEENKDQVEAFLKEEQESIEAVEKDTDSTAALMVKYGILEKEELAKKAIPNCNVHFIDGENMKKDLEQYFTALFAEDPKSVGGALPEADFYFTH</sequence>
<dbReference type="PIRSF" id="PIRSF027386">
    <property type="entry name" value="UCP027386_ABC_sbc_TM0202"/>
    <property type="match status" value="1"/>
</dbReference>
<dbReference type="AlphaFoldDB" id="G9WTY5"/>
<dbReference type="EMBL" id="AFZD01000016">
    <property type="protein sequence ID" value="EHL12188.1"/>
    <property type="molecule type" value="Genomic_DNA"/>
</dbReference>
<dbReference type="HOGENOM" id="CLU_062584_0_0_9"/>
<dbReference type="PANTHER" id="PTHR30024">
    <property type="entry name" value="ALIPHATIC SULFONATES-BINDING PROTEIN-RELATED"/>
    <property type="match status" value="1"/>
</dbReference>
<dbReference type="InterPro" id="IPR027024">
    <property type="entry name" value="UCP027386_ABC_sbc_TM0202"/>
</dbReference>
<dbReference type="Pfam" id="PF09084">
    <property type="entry name" value="NMT1"/>
    <property type="match status" value="1"/>
</dbReference>
<name>G9WTY5_9FIRM</name>
<dbReference type="InterPro" id="IPR015168">
    <property type="entry name" value="SsuA/THI5"/>
</dbReference>